<comment type="subcellular location">
    <subcellularLocation>
        <location evidence="1">Membrane</location>
        <topology evidence="1">Multi-pass membrane protein</topology>
    </subcellularLocation>
</comment>
<dbReference type="Proteomes" id="UP000001070">
    <property type="component" value="Unassembled WGS sequence"/>
</dbReference>
<dbReference type="EMBL" id="CH916366">
    <property type="protein sequence ID" value="EDV97211.1"/>
    <property type="molecule type" value="Genomic_DNA"/>
</dbReference>
<dbReference type="InParanoid" id="B4J3B2"/>
<dbReference type="GO" id="GO:0016020">
    <property type="term" value="C:membrane"/>
    <property type="evidence" value="ECO:0007669"/>
    <property type="project" value="UniProtKB-SubCell"/>
</dbReference>
<dbReference type="InterPro" id="IPR007248">
    <property type="entry name" value="Mpv17_PMP22"/>
</dbReference>
<keyword evidence="5 6" id="KW-0472">Membrane</keyword>
<comment type="similarity">
    <text evidence="2 6">Belongs to the peroxisomal membrane protein PXMP2/4 family.</text>
</comment>
<organism evidence="8">
    <name type="scientific">Drosophila grimshawi</name>
    <name type="common">Hawaiian fruit fly</name>
    <name type="synonym">Idiomyia grimshawi</name>
    <dbReference type="NCBI Taxonomy" id="7222"/>
    <lineage>
        <taxon>Eukaryota</taxon>
        <taxon>Metazoa</taxon>
        <taxon>Ecdysozoa</taxon>
        <taxon>Arthropoda</taxon>
        <taxon>Hexapoda</taxon>
        <taxon>Insecta</taxon>
        <taxon>Pterygota</taxon>
        <taxon>Neoptera</taxon>
        <taxon>Endopterygota</taxon>
        <taxon>Diptera</taxon>
        <taxon>Brachycera</taxon>
        <taxon>Muscomorpha</taxon>
        <taxon>Ephydroidea</taxon>
        <taxon>Drosophilidae</taxon>
        <taxon>Drosophila</taxon>
        <taxon>Hawaiian Drosophila</taxon>
    </lineage>
</organism>
<reference evidence="7 8" key="1">
    <citation type="journal article" date="2007" name="Nature">
        <title>Evolution of genes and genomes on the Drosophila phylogeny.</title>
        <authorList>
            <consortium name="Drosophila 12 Genomes Consortium"/>
            <person name="Clark A.G."/>
            <person name="Eisen M.B."/>
            <person name="Smith D.R."/>
            <person name="Bergman C.M."/>
            <person name="Oliver B."/>
            <person name="Markow T.A."/>
            <person name="Kaufman T.C."/>
            <person name="Kellis M."/>
            <person name="Gelbart W."/>
            <person name="Iyer V.N."/>
            <person name="Pollard D.A."/>
            <person name="Sackton T.B."/>
            <person name="Larracuente A.M."/>
            <person name="Singh N.D."/>
            <person name="Abad J.P."/>
            <person name="Abt D.N."/>
            <person name="Adryan B."/>
            <person name="Aguade M."/>
            <person name="Akashi H."/>
            <person name="Anderson W.W."/>
            <person name="Aquadro C.F."/>
            <person name="Ardell D.H."/>
            <person name="Arguello R."/>
            <person name="Artieri C.G."/>
            <person name="Barbash D.A."/>
            <person name="Barker D."/>
            <person name="Barsanti P."/>
            <person name="Batterham P."/>
            <person name="Batzoglou S."/>
            <person name="Begun D."/>
            <person name="Bhutkar A."/>
            <person name="Blanco E."/>
            <person name="Bosak S.A."/>
            <person name="Bradley R.K."/>
            <person name="Brand A.D."/>
            <person name="Brent M.R."/>
            <person name="Brooks A.N."/>
            <person name="Brown R.H."/>
            <person name="Butlin R.K."/>
            <person name="Caggese C."/>
            <person name="Calvi B.R."/>
            <person name="Bernardo de Carvalho A."/>
            <person name="Caspi A."/>
            <person name="Castrezana S."/>
            <person name="Celniker S.E."/>
            <person name="Chang J.L."/>
            <person name="Chapple C."/>
            <person name="Chatterji S."/>
            <person name="Chinwalla A."/>
            <person name="Civetta A."/>
            <person name="Clifton S.W."/>
            <person name="Comeron J.M."/>
            <person name="Costello J.C."/>
            <person name="Coyne J.A."/>
            <person name="Daub J."/>
            <person name="David R.G."/>
            <person name="Delcher A.L."/>
            <person name="Delehaunty K."/>
            <person name="Do C.B."/>
            <person name="Ebling H."/>
            <person name="Edwards K."/>
            <person name="Eickbush T."/>
            <person name="Evans J.D."/>
            <person name="Filipski A."/>
            <person name="Findeiss S."/>
            <person name="Freyhult E."/>
            <person name="Fulton L."/>
            <person name="Fulton R."/>
            <person name="Garcia A.C."/>
            <person name="Gardiner A."/>
            <person name="Garfield D.A."/>
            <person name="Garvin B.E."/>
            <person name="Gibson G."/>
            <person name="Gilbert D."/>
            <person name="Gnerre S."/>
            <person name="Godfrey J."/>
            <person name="Good R."/>
            <person name="Gotea V."/>
            <person name="Gravely B."/>
            <person name="Greenberg A.J."/>
            <person name="Griffiths-Jones S."/>
            <person name="Gross S."/>
            <person name="Guigo R."/>
            <person name="Gustafson E.A."/>
            <person name="Haerty W."/>
            <person name="Hahn M.W."/>
            <person name="Halligan D.L."/>
            <person name="Halpern A.L."/>
            <person name="Halter G.M."/>
            <person name="Han M.V."/>
            <person name="Heger A."/>
            <person name="Hillier L."/>
            <person name="Hinrichs A.S."/>
            <person name="Holmes I."/>
            <person name="Hoskins R.A."/>
            <person name="Hubisz M.J."/>
            <person name="Hultmark D."/>
            <person name="Huntley M.A."/>
            <person name="Jaffe D.B."/>
            <person name="Jagadeeshan S."/>
            <person name="Jeck W.R."/>
            <person name="Johnson J."/>
            <person name="Jones C.D."/>
            <person name="Jordan W.C."/>
            <person name="Karpen G.H."/>
            <person name="Kataoka E."/>
            <person name="Keightley P.D."/>
            <person name="Kheradpour P."/>
            <person name="Kirkness E.F."/>
            <person name="Koerich L.B."/>
            <person name="Kristiansen K."/>
            <person name="Kudrna D."/>
            <person name="Kulathinal R.J."/>
            <person name="Kumar S."/>
            <person name="Kwok R."/>
            <person name="Lander E."/>
            <person name="Langley C.H."/>
            <person name="Lapoint R."/>
            <person name="Lazzaro B.P."/>
            <person name="Lee S.J."/>
            <person name="Levesque L."/>
            <person name="Li R."/>
            <person name="Lin C.F."/>
            <person name="Lin M.F."/>
            <person name="Lindblad-Toh K."/>
            <person name="Llopart A."/>
            <person name="Long M."/>
            <person name="Low L."/>
            <person name="Lozovsky E."/>
            <person name="Lu J."/>
            <person name="Luo M."/>
            <person name="Machado C.A."/>
            <person name="Makalowski W."/>
            <person name="Marzo M."/>
            <person name="Matsuda M."/>
            <person name="Matzkin L."/>
            <person name="McAllister B."/>
            <person name="McBride C.S."/>
            <person name="McKernan B."/>
            <person name="McKernan K."/>
            <person name="Mendez-Lago M."/>
            <person name="Minx P."/>
            <person name="Mollenhauer M.U."/>
            <person name="Montooth K."/>
            <person name="Mount S.M."/>
            <person name="Mu X."/>
            <person name="Myers E."/>
            <person name="Negre B."/>
            <person name="Newfeld S."/>
            <person name="Nielsen R."/>
            <person name="Noor M.A."/>
            <person name="O'Grady P."/>
            <person name="Pachter L."/>
            <person name="Papaceit M."/>
            <person name="Parisi M.J."/>
            <person name="Parisi M."/>
            <person name="Parts L."/>
            <person name="Pedersen J.S."/>
            <person name="Pesole G."/>
            <person name="Phillippy A.M."/>
            <person name="Ponting C.P."/>
            <person name="Pop M."/>
            <person name="Porcelli D."/>
            <person name="Powell J.R."/>
            <person name="Prohaska S."/>
            <person name="Pruitt K."/>
            <person name="Puig M."/>
            <person name="Quesneville H."/>
            <person name="Ram K.R."/>
            <person name="Rand D."/>
            <person name="Rasmussen M.D."/>
            <person name="Reed L.K."/>
            <person name="Reenan R."/>
            <person name="Reily A."/>
            <person name="Remington K.A."/>
            <person name="Rieger T.T."/>
            <person name="Ritchie M.G."/>
            <person name="Robin C."/>
            <person name="Rogers Y.H."/>
            <person name="Rohde C."/>
            <person name="Rozas J."/>
            <person name="Rubenfield M.J."/>
            <person name="Ruiz A."/>
            <person name="Russo S."/>
            <person name="Salzberg S.L."/>
            <person name="Sanchez-Gracia A."/>
            <person name="Saranga D.J."/>
            <person name="Sato H."/>
            <person name="Schaeffer S.W."/>
            <person name="Schatz M.C."/>
            <person name="Schlenke T."/>
            <person name="Schwartz R."/>
            <person name="Segarra C."/>
            <person name="Singh R.S."/>
            <person name="Sirot L."/>
            <person name="Sirota M."/>
            <person name="Sisneros N.B."/>
            <person name="Smith C.D."/>
            <person name="Smith T.F."/>
            <person name="Spieth J."/>
            <person name="Stage D.E."/>
            <person name="Stark A."/>
            <person name="Stephan W."/>
            <person name="Strausberg R.L."/>
            <person name="Strempel S."/>
            <person name="Sturgill D."/>
            <person name="Sutton G."/>
            <person name="Sutton G.G."/>
            <person name="Tao W."/>
            <person name="Teichmann S."/>
            <person name="Tobari Y.N."/>
            <person name="Tomimura Y."/>
            <person name="Tsolas J.M."/>
            <person name="Valente V.L."/>
            <person name="Venter E."/>
            <person name="Venter J.C."/>
            <person name="Vicario S."/>
            <person name="Vieira F.G."/>
            <person name="Vilella A.J."/>
            <person name="Villasante A."/>
            <person name="Walenz B."/>
            <person name="Wang J."/>
            <person name="Wasserman M."/>
            <person name="Watts T."/>
            <person name="Wilson D."/>
            <person name="Wilson R.K."/>
            <person name="Wing R.A."/>
            <person name="Wolfner M.F."/>
            <person name="Wong A."/>
            <person name="Wong G.K."/>
            <person name="Wu C.I."/>
            <person name="Wu G."/>
            <person name="Yamamoto D."/>
            <person name="Yang H.P."/>
            <person name="Yang S.P."/>
            <person name="Yorke J.A."/>
            <person name="Yoshida K."/>
            <person name="Zdobnov E."/>
            <person name="Zhang P."/>
            <person name="Zhang Y."/>
            <person name="Zimin A.V."/>
            <person name="Baldwin J."/>
            <person name="Abdouelleil A."/>
            <person name="Abdulkadir J."/>
            <person name="Abebe A."/>
            <person name="Abera B."/>
            <person name="Abreu J."/>
            <person name="Acer S.C."/>
            <person name="Aftuck L."/>
            <person name="Alexander A."/>
            <person name="An P."/>
            <person name="Anderson E."/>
            <person name="Anderson S."/>
            <person name="Arachi H."/>
            <person name="Azer M."/>
            <person name="Bachantsang P."/>
            <person name="Barry A."/>
            <person name="Bayul T."/>
            <person name="Berlin A."/>
            <person name="Bessette D."/>
            <person name="Bloom T."/>
            <person name="Blye J."/>
            <person name="Boguslavskiy L."/>
            <person name="Bonnet C."/>
            <person name="Boukhgalter B."/>
            <person name="Bourzgui I."/>
            <person name="Brown A."/>
            <person name="Cahill P."/>
            <person name="Channer S."/>
            <person name="Cheshatsang Y."/>
            <person name="Chuda L."/>
            <person name="Citroen M."/>
            <person name="Collymore A."/>
            <person name="Cooke P."/>
            <person name="Costello M."/>
            <person name="D'Aco K."/>
            <person name="Daza R."/>
            <person name="De Haan G."/>
            <person name="DeGray S."/>
            <person name="DeMaso C."/>
            <person name="Dhargay N."/>
            <person name="Dooley K."/>
            <person name="Dooley E."/>
            <person name="Doricent M."/>
            <person name="Dorje P."/>
            <person name="Dorjee K."/>
            <person name="Dupes A."/>
            <person name="Elong R."/>
            <person name="Falk J."/>
            <person name="Farina A."/>
            <person name="Faro S."/>
            <person name="Ferguson D."/>
            <person name="Fisher S."/>
            <person name="Foley C.D."/>
            <person name="Franke A."/>
            <person name="Friedrich D."/>
            <person name="Gadbois L."/>
            <person name="Gearin G."/>
            <person name="Gearin C.R."/>
            <person name="Giannoukos G."/>
            <person name="Goode T."/>
            <person name="Graham J."/>
            <person name="Grandbois E."/>
            <person name="Grewal S."/>
            <person name="Gyaltsen K."/>
            <person name="Hafez N."/>
            <person name="Hagos B."/>
            <person name="Hall J."/>
            <person name="Henson C."/>
            <person name="Hollinger A."/>
            <person name="Honan T."/>
            <person name="Huard M.D."/>
            <person name="Hughes L."/>
            <person name="Hurhula B."/>
            <person name="Husby M.E."/>
            <person name="Kamat A."/>
            <person name="Kanga B."/>
            <person name="Kashin S."/>
            <person name="Khazanovich D."/>
            <person name="Kisner P."/>
            <person name="Lance K."/>
            <person name="Lara M."/>
            <person name="Lee W."/>
            <person name="Lennon N."/>
            <person name="Letendre F."/>
            <person name="LeVine R."/>
            <person name="Lipovsky A."/>
            <person name="Liu X."/>
            <person name="Liu J."/>
            <person name="Liu S."/>
            <person name="Lokyitsang T."/>
            <person name="Lokyitsang Y."/>
            <person name="Lubonja R."/>
            <person name="Lui A."/>
            <person name="MacDonald P."/>
            <person name="Magnisalis V."/>
            <person name="Maru K."/>
            <person name="Matthews C."/>
            <person name="McCusker W."/>
            <person name="McDonough S."/>
            <person name="Mehta T."/>
            <person name="Meldrim J."/>
            <person name="Meneus L."/>
            <person name="Mihai O."/>
            <person name="Mihalev A."/>
            <person name="Mihova T."/>
            <person name="Mittelman R."/>
            <person name="Mlenga V."/>
            <person name="Montmayeur A."/>
            <person name="Mulrain L."/>
            <person name="Navidi A."/>
            <person name="Naylor J."/>
            <person name="Negash T."/>
            <person name="Nguyen T."/>
            <person name="Nguyen N."/>
            <person name="Nicol R."/>
            <person name="Norbu C."/>
            <person name="Norbu N."/>
            <person name="Novod N."/>
            <person name="O'Neill B."/>
            <person name="Osman S."/>
            <person name="Markiewicz E."/>
            <person name="Oyono O.L."/>
            <person name="Patti C."/>
            <person name="Phunkhang P."/>
            <person name="Pierre F."/>
            <person name="Priest M."/>
            <person name="Raghuraman S."/>
            <person name="Rege F."/>
            <person name="Reyes R."/>
            <person name="Rise C."/>
            <person name="Rogov P."/>
            <person name="Ross K."/>
            <person name="Ryan E."/>
            <person name="Settipalli S."/>
            <person name="Shea T."/>
            <person name="Sherpa N."/>
            <person name="Shi L."/>
            <person name="Shih D."/>
            <person name="Sparrow T."/>
            <person name="Spaulding J."/>
            <person name="Stalker J."/>
            <person name="Stange-Thomann N."/>
            <person name="Stavropoulos S."/>
            <person name="Stone C."/>
            <person name="Strader C."/>
            <person name="Tesfaye S."/>
            <person name="Thomson T."/>
            <person name="Thoulutsang Y."/>
            <person name="Thoulutsang D."/>
            <person name="Topham K."/>
            <person name="Topping I."/>
            <person name="Tsamla T."/>
            <person name="Vassiliev H."/>
            <person name="Vo A."/>
            <person name="Wangchuk T."/>
            <person name="Wangdi T."/>
            <person name="Weiand M."/>
            <person name="Wilkinson J."/>
            <person name="Wilson A."/>
            <person name="Yadav S."/>
            <person name="Young G."/>
            <person name="Yu Q."/>
            <person name="Zembek L."/>
            <person name="Zhong D."/>
            <person name="Zimmer A."/>
            <person name="Zwirko Z."/>
            <person name="Jaffe D.B."/>
            <person name="Alvarez P."/>
            <person name="Brockman W."/>
            <person name="Butler J."/>
            <person name="Chin C."/>
            <person name="Gnerre S."/>
            <person name="Grabherr M."/>
            <person name="Kleber M."/>
            <person name="Mauceli E."/>
            <person name="MacCallum I."/>
        </authorList>
    </citation>
    <scope>NUCLEOTIDE SEQUENCE [LARGE SCALE GENOMIC DNA]</scope>
    <source>
        <strain evidence="8">Tucson 15287-2541.00</strain>
    </source>
</reference>
<evidence type="ECO:0000256" key="1">
    <source>
        <dbReference type="ARBA" id="ARBA00004141"/>
    </source>
</evidence>
<evidence type="ECO:0000256" key="6">
    <source>
        <dbReference type="RuleBase" id="RU363053"/>
    </source>
</evidence>
<keyword evidence="4 6" id="KW-1133">Transmembrane helix</keyword>
<accession>B4J3B2</accession>
<dbReference type="AlphaFoldDB" id="B4J3B2"/>
<evidence type="ECO:0000256" key="4">
    <source>
        <dbReference type="ARBA" id="ARBA00022989"/>
    </source>
</evidence>
<evidence type="ECO:0000256" key="5">
    <source>
        <dbReference type="ARBA" id="ARBA00023136"/>
    </source>
</evidence>
<dbReference type="PANTHER" id="PTHR11266:SF8">
    <property type="entry name" value="MPV17-LIKE PROTEIN 2"/>
    <property type="match status" value="1"/>
</dbReference>
<evidence type="ECO:0000256" key="2">
    <source>
        <dbReference type="ARBA" id="ARBA00006824"/>
    </source>
</evidence>
<gene>
    <name evidence="7" type="primary">Dgri\GH16716</name>
    <name evidence="7" type="ORF">Dgri_GH16716</name>
</gene>
<evidence type="ECO:0000313" key="8">
    <source>
        <dbReference type="Proteomes" id="UP000001070"/>
    </source>
</evidence>
<protein>
    <submittedName>
        <fullName evidence="7">GH16716</fullName>
    </submittedName>
</protein>
<proteinExistence type="inferred from homology"/>
<dbReference type="FunCoup" id="B4J3B2">
    <property type="interactions" value="116"/>
</dbReference>
<dbReference type="PANTHER" id="PTHR11266">
    <property type="entry name" value="PEROXISOMAL MEMBRANE PROTEIN 2, PXMP2 MPV17"/>
    <property type="match status" value="1"/>
</dbReference>
<evidence type="ECO:0000313" key="7">
    <source>
        <dbReference type="EMBL" id="EDV97211.1"/>
    </source>
</evidence>
<keyword evidence="8" id="KW-1185">Reference proteome</keyword>
<dbReference type="OrthoDB" id="5345392at2759"/>
<dbReference type="GO" id="GO:0005739">
    <property type="term" value="C:mitochondrion"/>
    <property type="evidence" value="ECO:0007669"/>
    <property type="project" value="TreeGrafter"/>
</dbReference>
<dbReference type="eggNOG" id="KOG1944">
    <property type="taxonomic scope" value="Eukaryota"/>
</dbReference>
<feature type="transmembrane region" description="Helical" evidence="6">
    <location>
        <begin position="26"/>
        <end position="45"/>
    </location>
</feature>
<dbReference type="PhylomeDB" id="B4J3B2"/>
<dbReference type="OMA" id="QFICSPF"/>
<dbReference type="Pfam" id="PF04117">
    <property type="entry name" value="Mpv17_PMP22"/>
    <property type="match status" value="1"/>
</dbReference>
<dbReference type="GO" id="GO:0061668">
    <property type="term" value="P:mitochondrial ribosome assembly"/>
    <property type="evidence" value="ECO:0007669"/>
    <property type="project" value="TreeGrafter"/>
</dbReference>
<keyword evidence="3 6" id="KW-0812">Transmembrane</keyword>
<name>B4J3B2_DROGR</name>
<evidence type="ECO:0000256" key="3">
    <source>
        <dbReference type="ARBA" id="ARBA00022692"/>
    </source>
</evidence>
<dbReference type="HOGENOM" id="CLU_049109_4_1_1"/>
<feature type="transmembrane region" description="Helical" evidence="6">
    <location>
        <begin position="102"/>
        <end position="123"/>
    </location>
</feature>
<dbReference type="KEGG" id="dgr:6556870"/>
<sequence>MPYRDRWKIVKCTFSRWHNVAFSKRFLLYTNVGISIGLSMMGDTLEQSFERYKDQIDGWNRTRTVRMGISGLTVGFVCHYWYQYLDYYYPKRTLKTVVYKILLDQFICSPFYIGVFFLTMGLLEQNNWDEVKDEIRSKALTLYFAEWTVGPAAQLINFFFVAPQYRVLYDNFVSLGFDIYTSRVKYSKKPDGQTKISFNKALSLYNLYMNTKKSKAVFKE</sequence>
<dbReference type="STRING" id="7222.B4J3B2"/>
<feature type="transmembrane region" description="Helical" evidence="6">
    <location>
        <begin position="65"/>
        <end position="82"/>
    </location>
</feature>